<dbReference type="STRING" id="1116229.S3DA35"/>
<name>S3DA35_GLAL2</name>
<dbReference type="InterPro" id="IPR047109">
    <property type="entry name" value="CAD-like"/>
</dbReference>
<dbReference type="GO" id="GO:0008270">
    <property type="term" value="F:zinc ion binding"/>
    <property type="evidence" value="ECO:0007669"/>
    <property type="project" value="InterPro"/>
</dbReference>
<reference evidence="7 8" key="1">
    <citation type="journal article" date="2013" name="BMC Genomics">
        <title>Genomics-driven discovery of the pneumocandin biosynthetic gene cluster in the fungus Glarea lozoyensis.</title>
        <authorList>
            <person name="Chen L."/>
            <person name="Yue Q."/>
            <person name="Zhang X."/>
            <person name="Xiang M."/>
            <person name="Wang C."/>
            <person name="Li S."/>
            <person name="Che Y."/>
            <person name="Ortiz-Lopez F.J."/>
            <person name="Bills G.F."/>
            <person name="Liu X."/>
            <person name="An Z."/>
        </authorList>
    </citation>
    <scope>NUCLEOTIDE SEQUENCE [LARGE SCALE GENOMIC DNA]</scope>
    <source>
        <strain evidence="8">ATCC 20868 / MF5171</strain>
    </source>
</reference>
<feature type="domain" description="Enoyl reductase (ER)" evidence="6">
    <location>
        <begin position="7"/>
        <end position="325"/>
    </location>
</feature>
<evidence type="ECO:0000313" key="7">
    <source>
        <dbReference type="EMBL" id="EPE34004.1"/>
    </source>
</evidence>
<dbReference type="Gene3D" id="3.90.180.10">
    <property type="entry name" value="Medium-chain alcohol dehydrogenases, catalytic domain"/>
    <property type="match status" value="1"/>
</dbReference>
<dbReference type="InterPro" id="IPR013154">
    <property type="entry name" value="ADH-like_N"/>
</dbReference>
<keyword evidence="8" id="KW-1185">Reference proteome</keyword>
<dbReference type="InterPro" id="IPR020843">
    <property type="entry name" value="ER"/>
</dbReference>
<accession>S3DA35</accession>
<dbReference type="InterPro" id="IPR036291">
    <property type="entry name" value="NAD(P)-bd_dom_sf"/>
</dbReference>
<comment type="similarity">
    <text evidence="5">Belongs to the zinc-containing alcohol dehydrogenase family.</text>
</comment>
<keyword evidence="3 5" id="KW-0862">Zinc</keyword>
<dbReference type="EMBL" id="KE145357">
    <property type="protein sequence ID" value="EPE34004.1"/>
    <property type="molecule type" value="Genomic_DNA"/>
</dbReference>
<keyword evidence="4" id="KW-0560">Oxidoreductase</keyword>
<dbReference type="KEGG" id="glz:GLAREA_07017"/>
<dbReference type="PROSITE" id="PS00065">
    <property type="entry name" value="D_2_HYDROXYACID_DH_1"/>
    <property type="match status" value="1"/>
</dbReference>
<dbReference type="CDD" id="cd05283">
    <property type="entry name" value="CAD1"/>
    <property type="match status" value="1"/>
</dbReference>
<evidence type="ECO:0000256" key="5">
    <source>
        <dbReference type="RuleBase" id="RU361277"/>
    </source>
</evidence>
<dbReference type="HOGENOM" id="CLU_026673_20_2_1"/>
<dbReference type="OMA" id="KEQWLFK"/>
<dbReference type="RefSeq" id="XP_008079156.1">
    <property type="nucleotide sequence ID" value="XM_008080965.1"/>
</dbReference>
<dbReference type="PROSITE" id="PS00059">
    <property type="entry name" value="ADH_ZINC"/>
    <property type="match status" value="1"/>
</dbReference>
<dbReference type="OrthoDB" id="1879366at2759"/>
<dbReference type="SMART" id="SM00829">
    <property type="entry name" value="PKS_ER"/>
    <property type="match status" value="1"/>
</dbReference>
<dbReference type="AlphaFoldDB" id="S3DA35"/>
<organism evidence="7 8">
    <name type="scientific">Glarea lozoyensis (strain ATCC 20868 / MF5171)</name>
    <dbReference type="NCBI Taxonomy" id="1116229"/>
    <lineage>
        <taxon>Eukaryota</taxon>
        <taxon>Fungi</taxon>
        <taxon>Dikarya</taxon>
        <taxon>Ascomycota</taxon>
        <taxon>Pezizomycotina</taxon>
        <taxon>Leotiomycetes</taxon>
        <taxon>Helotiales</taxon>
        <taxon>Helotiaceae</taxon>
        <taxon>Glarea</taxon>
    </lineage>
</organism>
<dbReference type="Proteomes" id="UP000016922">
    <property type="component" value="Unassembled WGS sequence"/>
</dbReference>
<dbReference type="SUPFAM" id="SSF50129">
    <property type="entry name" value="GroES-like"/>
    <property type="match status" value="1"/>
</dbReference>
<proteinExistence type="inferred from homology"/>
<dbReference type="GO" id="GO:0016616">
    <property type="term" value="F:oxidoreductase activity, acting on the CH-OH group of donors, NAD or NADP as acceptor"/>
    <property type="evidence" value="ECO:0007669"/>
    <property type="project" value="InterPro"/>
</dbReference>
<evidence type="ECO:0000256" key="4">
    <source>
        <dbReference type="ARBA" id="ARBA00023002"/>
    </source>
</evidence>
<dbReference type="GeneID" id="19466070"/>
<evidence type="ECO:0000313" key="8">
    <source>
        <dbReference type="Proteomes" id="UP000016922"/>
    </source>
</evidence>
<dbReference type="SUPFAM" id="SSF51735">
    <property type="entry name" value="NAD(P)-binding Rossmann-fold domains"/>
    <property type="match status" value="1"/>
</dbReference>
<gene>
    <name evidence="7" type="ORF">GLAREA_07017</name>
</gene>
<dbReference type="Gene3D" id="3.40.50.720">
    <property type="entry name" value="NAD(P)-binding Rossmann-like Domain"/>
    <property type="match status" value="1"/>
</dbReference>
<dbReference type="Pfam" id="PF08240">
    <property type="entry name" value="ADH_N"/>
    <property type="match status" value="1"/>
</dbReference>
<dbReference type="InterPro" id="IPR013149">
    <property type="entry name" value="ADH-like_C"/>
</dbReference>
<dbReference type="InterPro" id="IPR002328">
    <property type="entry name" value="ADH_Zn_CS"/>
</dbReference>
<evidence type="ECO:0000256" key="2">
    <source>
        <dbReference type="ARBA" id="ARBA00022723"/>
    </source>
</evidence>
<dbReference type="FunFam" id="3.40.50.720:FF:000022">
    <property type="entry name" value="Cinnamyl alcohol dehydrogenase"/>
    <property type="match status" value="1"/>
</dbReference>
<evidence type="ECO:0000256" key="1">
    <source>
        <dbReference type="ARBA" id="ARBA00001947"/>
    </source>
</evidence>
<dbReference type="PANTHER" id="PTHR42683">
    <property type="entry name" value="ALDEHYDE REDUCTASE"/>
    <property type="match status" value="1"/>
</dbReference>
<dbReference type="InterPro" id="IPR011032">
    <property type="entry name" value="GroES-like_sf"/>
</dbReference>
<dbReference type="InterPro" id="IPR029752">
    <property type="entry name" value="D-isomer_DH_CS1"/>
</dbReference>
<dbReference type="eggNOG" id="KOG0023">
    <property type="taxonomic scope" value="Eukaryota"/>
</dbReference>
<dbReference type="Pfam" id="PF00107">
    <property type="entry name" value="ADH_zinc_N"/>
    <property type="match status" value="1"/>
</dbReference>
<evidence type="ECO:0000256" key="3">
    <source>
        <dbReference type="ARBA" id="ARBA00022833"/>
    </source>
</evidence>
<evidence type="ECO:0000259" key="6">
    <source>
        <dbReference type="SMART" id="SM00829"/>
    </source>
</evidence>
<comment type="cofactor">
    <cofactor evidence="1 5">
        <name>Zn(2+)</name>
        <dbReference type="ChEBI" id="CHEBI:29105"/>
    </cofactor>
</comment>
<sequence>MATVYRGVDGAGKASPLSIPDVLGPKQILLKITHASLCGTDVHFLTSGIALGHEGVGIVEKIGSEVTQFKVGDRAGAGYVRNSCGTCSYCLKGQDVWCHERSAYGEKDHNTGTFGTHYIGNETFLHRIPDSLASEHAAPLQCAGATVYTAITSVAKPGDRVGILGIGGLGHLAIQFASKLGYETVVFSSSARKEEEARGFGASEFVVLGEAEKVSAPVDVLIVAGSKYPDWEKFMQKNILARTGTIVPLSAPAENFNLPSTPMFFNGYNLHSSLVAHRHVHDEMLAFAAAQGVKPAIETFAFSEEGFAEAYQKLKEGGMRYRGVLVR</sequence>
<keyword evidence="2 5" id="KW-0479">Metal-binding</keyword>
<protein>
    <submittedName>
        <fullName evidence="7">GroES-like protein</fullName>
    </submittedName>
</protein>